<comment type="caution">
    <text evidence="1">The sequence shown here is derived from an EMBL/GenBank/DDBJ whole genome shotgun (WGS) entry which is preliminary data.</text>
</comment>
<accession>A0ACC2R4G4</accession>
<evidence type="ECO:0000313" key="2">
    <source>
        <dbReference type="Proteomes" id="UP001231649"/>
    </source>
</evidence>
<reference evidence="1" key="1">
    <citation type="submission" date="2023-03" db="EMBL/GenBank/DDBJ databases">
        <title>Chromosome-level genomes of two armyworms, Mythimna separata and Mythimna loreyi, provide insights into the biosynthesis and reception of sex pheromones.</title>
        <authorList>
            <person name="Zhao H."/>
        </authorList>
    </citation>
    <scope>NUCLEOTIDE SEQUENCE</scope>
    <source>
        <strain evidence="1">BeijingLab</strain>
    </source>
</reference>
<proteinExistence type="predicted"/>
<dbReference type="Proteomes" id="UP001231649">
    <property type="component" value="Chromosome 6"/>
</dbReference>
<sequence>MNDIADLNDSFFSCSSSDSFASAESDTSSSLPLTLHDKISSLFSNDPKNLHIAHINAQSVPGHYSDLLASFSSAHLDALLISESFLKPSLLSTQYPLPGFVLIRNDRTGKGGGGVAMYIRADLPHKVVSSSPSLYSESAEYLFVEISVRHTKVLLAVLYSPNLRIDYFDALDCTLSNLCPMYEHVILMGDFNTCLIKNDYRSHRLLSLLSSFNLQVLPLSATHFSPNCTPSLLDLMIVSSPNNVSNHGQLTASFSYHDLIYLSYRIRVPKRKPKLLLLRNFKGIDLEALQCDASIIDWSPLLESDDIDVKVNYFNSAILNLYDQHAPLRRVKVKHNPAPWITIQIKELMARRDGAKSRYKRRPSELNLSNFISLRNSCRRLCQAAKRRYFHEQLHNRSSSDVWKFLKSVGIGKSPTNQCKDVNLDDLNKHFSLLPFSLDPCVKAATLDGLSSLPLPQYPHFNFGDVNEDDVKKSVLAISSPAVGYDRLCSRMITLILPSLVPILKHIFNHSFTFPSVWKQAYIIPLPKINNPTSLTHFRPISILPFLSKVFEHLVHRQLTLFLTSNSIISPFQSGFRTGHSTVTALLKVTDDIRWAMENKSLTVLVLLDFSSAFNSVDFDILLGILKSINLSSSAISWFDSYLRGRSQCVRLDELFSDWCNLTEGVPQGSVLSPLLFSIFINLVAKVISSSFHLYADDLQLYRHFTVADADSAIAAMNHDLACISAWAKSFGLQINPSKSQAMIIGSGFVRNAALVSSLQPLLLDGVHIDYTDTAKDLGVIIDSNLSWRAQVNEISRKVNFSFHSLKCLQGLLPLKTKISLAQTLIQPIIDYADACYLDATEELLNKLERLQNLCIRFVFGLRKYDHVSHLRKELKWLPIRLRRNTRILCLLFNILHNPSYPSYLRDRFSYFRPSDAPCRSHLKSLLKTPPHKSSYYSYSFSVHAVRLWNSLPPSIRDLKAISLFKAKVKEHYLSSVV</sequence>
<organism evidence="1 2">
    <name type="scientific">Mythimna loreyi</name>
    <dbReference type="NCBI Taxonomy" id="667449"/>
    <lineage>
        <taxon>Eukaryota</taxon>
        <taxon>Metazoa</taxon>
        <taxon>Ecdysozoa</taxon>
        <taxon>Arthropoda</taxon>
        <taxon>Hexapoda</taxon>
        <taxon>Insecta</taxon>
        <taxon>Pterygota</taxon>
        <taxon>Neoptera</taxon>
        <taxon>Endopterygota</taxon>
        <taxon>Lepidoptera</taxon>
        <taxon>Glossata</taxon>
        <taxon>Ditrysia</taxon>
        <taxon>Noctuoidea</taxon>
        <taxon>Noctuidae</taxon>
        <taxon>Noctuinae</taxon>
        <taxon>Hadenini</taxon>
        <taxon>Mythimna</taxon>
    </lineage>
</organism>
<name>A0ACC2R4G4_9NEOP</name>
<gene>
    <name evidence="1" type="ORF">PYW08_015003</name>
</gene>
<evidence type="ECO:0000313" key="1">
    <source>
        <dbReference type="EMBL" id="KAJ8732273.1"/>
    </source>
</evidence>
<keyword evidence="2" id="KW-1185">Reference proteome</keyword>
<protein>
    <submittedName>
        <fullName evidence="1">Uncharacterized protein</fullName>
    </submittedName>
</protein>
<dbReference type="EMBL" id="CM056782">
    <property type="protein sequence ID" value="KAJ8732273.1"/>
    <property type="molecule type" value="Genomic_DNA"/>
</dbReference>